<dbReference type="CDD" id="cd17502">
    <property type="entry name" value="MFS_Azr1_MDR_like"/>
    <property type="match status" value="1"/>
</dbReference>
<dbReference type="GeneID" id="68354312"/>
<keyword evidence="3" id="KW-0813">Transport</keyword>
<feature type="transmembrane region" description="Helical" evidence="10">
    <location>
        <begin position="545"/>
        <end position="566"/>
    </location>
</feature>
<dbReference type="EMBL" id="JAIZPD010000005">
    <property type="protein sequence ID" value="KAH0962673.1"/>
    <property type="molecule type" value="Genomic_DNA"/>
</dbReference>
<gene>
    <name evidence="12" type="ORF">HRG_05183</name>
</gene>
<accession>A0A9P8SH29</accession>
<feature type="transmembrane region" description="Helical" evidence="10">
    <location>
        <begin position="306"/>
        <end position="326"/>
    </location>
</feature>
<evidence type="ECO:0000256" key="6">
    <source>
        <dbReference type="ARBA" id="ARBA00022989"/>
    </source>
</evidence>
<dbReference type="Proteomes" id="UP000824596">
    <property type="component" value="Unassembled WGS sequence"/>
</dbReference>
<feature type="region of interest" description="Disordered" evidence="9">
    <location>
        <begin position="120"/>
        <end position="139"/>
    </location>
</feature>
<feature type="transmembrane region" description="Helical" evidence="10">
    <location>
        <begin position="218"/>
        <end position="237"/>
    </location>
</feature>
<evidence type="ECO:0000256" key="2">
    <source>
        <dbReference type="ARBA" id="ARBA00007520"/>
    </source>
</evidence>
<evidence type="ECO:0000256" key="3">
    <source>
        <dbReference type="ARBA" id="ARBA00022448"/>
    </source>
</evidence>
<keyword evidence="13" id="KW-1185">Reference proteome</keyword>
<dbReference type="Gene3D" id="1.20.1250.20">
    <property type="entry name" value="MFS general substrate transporter like domains"/>
    <property type="match status" value="1"/>
</dbReference>
<dbReference type="GO" id="GO:0022857">
    <property type="term" value="F:transmembrane transporter activity"/>
    <property type="evidence" value="ECO:0007669"/>
    <property type="project" value="InterPro"/>
</dbReference>
<feature type="transmembrane region" description="Helical" evidence="10">
    <location>
        <begin position="275"/>
        <end position="294"/>
    </location>
</feature>
<comment type="subcellular location">
    <subcellularLocation>
        <location evidence="1">Cell membrane</location>
        <topology evidence="1">Multi-pass membrane protein</topology>
    </subcellularLocation>
</comment>
<evidence type="ECO:0000256" key="4">
    <source>
        <dbReference type="ARBA" id="ARBA00022475"/>
    </source>
</evidence>
<dbReference type="FunFam" id="1.20.1250.20:FF:000196">
    <property type="entry name" value="MFS toxin efflux pump (AflT)"/>
    <property type="match status" value="1"/>
</dbReference>
<evidence type="ECO:0000259" key="11">
    <source>
        <dbReference type="PROSITE" id="PS50850"/>
    </source>
</evidence>
<keyword evidence="4" id="KW-1003">Cell membrane</keyword>
<dbReference type="InterPro" id="IPR036259">
    <property type="entry name" value="MFS_trans_sf"/>
</dbReference>
<feature type="transmembrane region" description="Helical" evidence="10">
    <location>
        <begin position="188"/>
        <end position="206"/>
    </location>
</feature>
<dbReference type="Pfam" id="PF07690">
    <property type="entry name" value="MFS_1"/>
    <property type="match status" value="1"/>
</dbReference>
<evidence type="ECO:0000256" key="9">
    <source>
        <dbReference type="SAM" id="MobiDB-lite"/>
    </source>
</evidence>
<feature type="domain" description="Major facilitator superfamily (MFS) profile" evidence="11">
    <location>
        <begin position="153"/>
        <end position="640"/>
    </location>
</feature>
<dbReference type="InterPro" id="IPR020846">
    <property type="entry name" value="MFS_dom"/>
</dbReference>
<dbReference type="PANTHER" id="PTHR23501:SF199">
    <property type="entry name" value="MFS EFFLUX TRANSPORTER INPD-RELATED"/>
    <property type="match status" value="1"/>
</dbReference>
<keyword evidence="7 10" id="KW-0472">Membrane</keyword>
<evidence type="ECO:0000313" key="13">
    <source>
        <dbReference type="Proteomes" id="UP000824596"/>
    </source>
</evidence>
<evidence type="ECO:0000256" key="7">
    <source>
        <dbReference type="ARBA" id="ARBA00023136"/>
    </source>
</evidence>
<keyword evidence="5 10" id="KW-0812">Transmembrane</keyword>
<sequence length="650" mass="69903">MDPKRPQSDAELARLSVHLPEDTLTSSLATSSRYFLGDLEAHHMARNISTWLSDDESTHPPTTAPTPSTMSSLKFVDRAVVRTSQPVRTSIILGGVPYDAMRPLGPDPAATESREKLQLFPGSGSDGGNMANQPSTTREDGQEYATGLKLALIITALCFSVFLMALDNSIIATALPRITDEFRSLNDVGWYGSAYMLTGSSFQLLFGKFYTFWSIKIVFLSVIGLFEVGSLVCAIAPSSVVLIIGRAVAGVGSAGIFAGALTILAYTVPLGKRPLYSGLIGSMWGISSVAGPLLGGLFTDRLTWRWCFYINLPVGFVSVVVIFFFFPDPQRKKEPRTWKDIFWQLDPLGTITFMPAIICLLLALHWGGSQYPWDSSRVTSLLLLSGFLIPVFIYVQHRMGDRATVPPRIIRKRTVWSSTIFEFFIGACFLLAMYFLPFWFQAVKGASAVSSGIMNIPMLLSVVLFTVASGIVVTSWGYYTPFIIGAAILMPIGYGLMTTLNVNSGPAAWIGFQIIAGAGVGIGMQQPLTAVQVVLDIADVPTGTALIIFAQALGGALFVTAGNTVFSNRLVAFLAEYVPHVDPQVVVSAGATGIRKAIATQDLGGVVHAYNSALSNCFLVSTATASAAIFGAVMVEWKSIKGKNIEMAAA</sequence>
<feature type="transmembrane region" description="Helical" evidence="10">
    <location>
        <begin position="150"/>
        <end position="176"/>
    </location>
</feature>
<organism evidence="12 13">
    <name type="scientific">Hirsutella rhossiliensis</name>
    <dbReference type="NCBI Taxonomy" id="111463"/>
    <lineage>
        <taxon>Eukaryota</taxon>
        <taxon>Fungi</taxon>
        <taxon>Dikarya</taxon>
        <taxon>Ascomycota</taxon>
        <taxon>Pezizomycotina</taxon>
        <taxon>Sordariomycetes</taxon>
        <taxon>Hypocreomycetidae</taxon>
        <taxon>Hypocreales</taxon>
        <taxon>Ophiocordycipitaceae</taxon>
        <taxon>Hirsutella</taxon>
    </lineage>
</organism>
<dbReference type="GO" id="GO:0005886">
    <property type="term" value="C:plasma membrane"/>
    <property type="evidence" value="ECO:0007669"/>
    <property type="project" value="UniProtKB-SubCell"/>
</dbReference>
<comment type="caution">
    <text evidence="12">The sequence shown here is derived from an EMBL/GenBank/DDBJ whole genome shotgun (WGS) entry which is preliminary data.</text>
</comment>
<dbReference type="PROSITE" id="PS50850">
    <property type="entry name" value="MFS"/>
    <property type="match status" value="1"/>
</dbReference>
<keyword evidence="8" id="KW-0325">Glycoprotein</keyword>
<feature type="transmembrane region" description="Helical" evidence="10">
    <location>
        <begin position="347"/>
        <end position="366"/>
    </location>
</feature>
<reference evidence="12" key="1">
    <citation type="submission" date="2021-09" db="EMBL/GenBank/DDBJ databases">
        <title>A high-quality genome of the endoparasitic fungus Hirsutella rhossiliensis with a comparison of Hirsutella genomes reveals transposable elements contributing to genome size variation.</title>
        <authorList>
            <person name="Lin R."/>
            <person name="Jiao Y."/>
            <person name="Sun X."/>
            <person name="Ling J."/>
            <person name="Xie B."/>
            <person name="Cheng X."/>
        </authorList>
    </citation>
    <scope>NUCLEOTIDE SEQUENCE</scope>
    <source>
        <strain evidence="12">HR02</strain>
    </source>
</reference>
<proteinExistence type="inferred from homology"/>
<feature type="transmembrane region" description="Helical" evidence="10">
    <location>
        <begin position="243"/>
        <end position="268"/>
    </location>
</feature>
<dbReference type="OrthoDB" id="10021397at2759"/>
<comment type="similarity">
    <text evidence="2">Belongs to the major facilitator superfamily. TCR/Tet family.</text>
</comment>
<name>A0A9P8SH29_9HYPO</name>
<dbReference type="InterPro" id="IPR011701">
    <property type="entry name" value="MFS"/>
</dbReference>
<dbReference type="PANTHER" id="PTHR23501">
    <property type="entry name" value="MAJOR FACILITATOR SUPERFAMILY"/>
    <property type="match status" value="1"/>
</dbReference>
<feature type="transmembrane region" description="Helical" evidence="10">
    <location>
        <begin position="482"/>
        <end position="500"/>
    </location>
</feature>
<dbReference type="FunFam" id="1.20.1250.20:FF:000489">
    <property type="entry name" value="MFS general substrate transporter"/>
    <property type="match status" value="1"/>
</dbReference>
<keyword evidence="6 10" id="KW-1133">Transmembrane helix</keyword>
<dbReference type="FunFam" id="1.20.1720.10:FF:000012">
    <property type="entry name" value="MFS toxin efflux pump (AflT)"/>
    <property type="match status" value="1"/>
</dbReference>
<evidence type="ECO:0000256" key="1">
    <source>
        <dbReference type="ARBA" id="ARBA00004651"/>
    </source>
</evidence>
<dbReference type="PRINTS" id="PR01036">
    <property type="entry name" value="TCRTETB"/>
</dbReference>
<protein>
    <submittedName>
        <fullName evidence="12">Major facilitator superfamily domain-containing protein</fullName>
    </submittedName>
</protein>
<dbReference type="Gene3D" id="1.20.1720.10">
    <property type="entry name" value="Multidrug resistance protein D"/>
    <property type="match status" value="1"/>
</dbReference>
<feature type="transmembrane region" description="Helical" evidence="10">
    <location>
        <begin position="456"/>
        <end position="475"/>
    </location>
</feature>
<dbReference type="AlphaFoldDB" id="A0A9P8SH29"/>
<evidence type="ECO:0000256" key="5">
    <source>
        <dbReference type="ARBA" id="ARBA00022692"/>
    </source>
</evidence>
<feature type="transmembrane region" description="Helical" evidence="10">
    <location>
        <begin position="506"/>
        <end position="524"/>
    </location>
</feature>
<dbReference type="SUPFAM" id="SSF103473">
    <property type="entry name" value="MFS general substrate transporter"/>
    <property type="match status" value="1"/>
</dbReference>
<evidence type="ECO:0000256" key="10">
    <source>
        <dbReference type="SAM" id="Phobius"/>
    </source>
</evidence>
<feature type="transmembrane region" description="Helical" evidence="10">
    <location>
        <begin position="415"/>
        <end position="436"/>
    </location>
</feature>
<evidence type="ECO:0000256" key="8">
    <source>
        <dbReference type="ARBA" id="ARBA00023180"/>
    </source>
</evidence>
<feature type="transmembrane region" description="Helical" evidence="10">
    <location>
        <begin position="613"/>
        <end position="635"/>
    </location>
</feature>
<dbReference type="RefSeq" id="XP_044720186.1">
    <property type="nucleotide sequence ID" value="XM_044863654.1"/>
</dbReference>
<evidence type="ECO:0000313" key="12">
    <source>
        <dbReference type="EMBL" id="KAH0962673.1"/>
    </source>
</evidence>
<feature type="transmembrane region" description="Helical" evidence="10">
    <location>
        <begin position="378"/>
        <end position="395"/>
    </location>
</feature>